<comment type="caution">
    <text evidence="2">The sequence shown here is derived from an EMBL/GenBank/DDBJ whole genome shotgun (WGS) entry which is preliminary data.</text>
</comment>
<dbReference type="EMBL" id="JAKOGI010000140">
    <property type="protein sequence ID" value="KAJ8442524.1"/>
    <property type="molecule type" value="Genomic_DNA"/>
</dbReference>
<organism evidence="2 3">
    <name type="scientific">Carnegiea gigantea</name>
    <dbReference type="NCBI Taxonomy" id="171969"/>
    <lineage>
        <taxon>Eukaryota</taxon>
        <taxon>Viridiplantae</taxon>
        <taxon>Streptophyta</taxon>
        <taxon>Embryophyta</taxon>
        <taxon>Tracheophyta</taxon>
        <taxon>Spermatophyta</taxon>
        <taxon>Magnoliopsida</taxon>
        <taxon>eudicotyledons</taxon>
        <taxon>Gunneridae</taxon>
        <taxon>Pentapetalae</taxon>
        <taxon>Caryophyllales</taxon>
        <taxon>Cactineae</taxon>
        <taxon>Cactaceae</taxon>
        <taxon>Cactoideae</taxon>
        <taxon>Echinocereeae</taxon>
        <taxon>Carnegiea</taxon>
    </lineage>
</organism>
<accession>A0A9Q1KGN0</accession>
<dbReference type="AlphaFoldDB" id="A0A9Q1KGN0"/>
<sequence length="269" mass="30514">MVIGETVLGVVLEVVLDRLASQQMINLLRSLKVDLSLLDKLKTMKSLMSAVTKLLSDAEQLTGPPWDFLGHLTLEFNNTDNHNSLKARAMLENLKPDVNLWKLTIRNYVETSFPTWLDGLHPIYTNITFLCLSGCRYSGCRYCIPLPPLGQLPSLLKVEIVGMEMDHIKAVAYLEGLVPVTWKVECFLHLVFNNFSCATTPSLEGHLPIHLPSLNVLMTWRCEQLAYSFLQYLTSQHWEIALHLTPITTSRFNKLVPLVYPPPELDRLS</sequence>
<keyword evidence="3" id="KW-1185">Reference proteome</keyword>
<dbReference type="PANTHER" id="PTHR47186:SF3">
    <property type="entry name" value="OS09G0267800 PROTEIN"/>
    <property type="match status" value="1"/>
</dbReference>
<name>A0A9Q1KGN0_9CARY</name>
<feature type="domain" description="R13L1/DRL21-like LRR repeat region" evidence="1">
    <location>
        <begin position="69"/>
        <end position="163"/>
    </location>
</feature>
<evidence type="ECO:0000259" key="1">
    <source>
        <dbReference type="Pfam" id="PF25019"/>
    </source>
</evidence>
<dbReference type="PANTHER" id="PTHR47186">
    <property type="entry name" value="LEUCINE-RICH REPEAT-CONTAINING PROTEIN 57"/>
    <property type="match status" value="1"/>
</dbReference>
<proteinExistence type="predicted"/>
<protein>
    <recommendedName>
        <fullName evidence="1">R13L1/DRL21-like LRR repeat region domain-containing protein</fullName>
    </recommendedName>
</protein>
<dbReference type="InterPro" id="IPR056789">
    <property type="entry name" value="LRR_R13L1-DRL21"/>
</dbReference>
<evidence type="ECO:0000313" key="2">
    <source>
        <dbReference type="EMBL" id="KAJ8442524.1"/>
    </source>
</evidence>
<reference evidence="2" key="1">
    <citation type="submission" date="2022-04" db="EMBL/GenBank/DDBJ databases">
        <title>Carnegiea gigantea Genome sequencing and assembly v2.</title>
        <authorList>
            <person name="Copetti D."/>
            <person name="Sanderson M.J."/>
            <person name="Burquez A."/>
            <person name="Wojciechowski M.F."/>
        </authorList>
    </citation>
    <scope>NUCLEOTIDE SEQUENCE</scope>
    <source>
        <strain evidence="2">SGP5-SGP5p</strain>
        <tissue evidence="2">Aerial part</tissue>
    </source>
</reference>
<dbReference type="Proteomes" id="UP001153076">
    <property type="component" value="Unassembled WGS sequence"/>
</dbReference>
<gene>
    <name evidence="2" type="ORF">Cgig2_022407</name>
</gene>
<evidence type="ECO:0000313" key="3">
    <source>
        <dbReference type="Proteomes" id="UP001153076"/>
    </source>
</evidence>
<dbReference type="SUPFAM" id="SSF52058">
    <property type="entry name" value="L domain-like"/>
    <property type="match status" value="1"/>
</dbReference>
<dbReference type="Pfam" id="PF25019">
    <property type="entry name" value="LRR_R13L1-DRL21"/>
    <property type="match status" value="1"/>
</dbReference>